<reference evidence="5" key="1">
    <citation type="submission" date="2017-09" db="EMBL/GenBank/DDBJ databases">
        <title>Depth-based differentiation of microbial function through sediment-hosted aquifers and enrichment of novel symbionts in the deep terrestrial subsurface.</title>
        <authorList>
            <person name="Probst A.J."/>
            <person name="Ladd B."/>
            <person name="Jarett J.K."/>
            <person name="Geller-Mcgrath D.E."/>
            <person name="Sieber C.M.K."/>
            <person name="Emerson J.B."/>
            <person name="Anantharaman K."/>
            <person name="Thomas B.C."/>
            <person name="Malmstrom R."/>
            <person name="Stieglmeier M."/>
            <person name="Klingl A."/>
            <person name="Woyke T."/>
            <person name="Ryan C.M."/>
            <person name="Banfield J.F."/>
        </authorList>
    </citation>
    <scope>NUCLEOTIDE SEQUENCE [LARGE SCALE GENOMIC DNA]</scope>
</reference>
<comment type="caution">
    <text evidence="4">The sequence shown here is derived from an EMBL/GenBank/DDBJ whole genome shotgun (WGS) entry which is preliminary data.</text>
</comment>
<dbReference type="SMART" id="SM00448">
    <property type="entry name" value="REC"/>
    <property type="match status" value="1"/>
</dbReference>
<feature type="domain" description="Response regulatory" evidence="3">
    <location>
        <begin position="3"/>
        <end position="119"/>
    </location>
</feature>
<organism evidence="4 5">
    <name type="scientific">Candidatus Niyogibacteria bacterium CG10_big_fil_rev_8_21_14_0_10_46_36</name>
    <dbReference type="NCBI Taxonomy" id="1974726"/>
    <lineage>
        <taxon>Bacteria</taxon>
        <taxon>Candidatus Niyogiibacteriota</taxon>
    </lineage>
</organism>
<dbReference type="InterPro" id="IPR050595">
    <property type="entry name" value="Bact_response_regulator"/>
</dbReference>
<dbReference type="Gene3D" id="3.40.50.2300">
    <property type="match status" value="1"/>
</dbReference>
<dbReference type="PANTHER" id="PTHR44591:SF3">
    <property type="entry name" value="RESPONSE REGULATORY DOMAIN-CONTAINING PROTEIN"/>
    <property type="match status" value="1"/>
</dbReference>
<evidence type="ECO:0000256" key="1">
    <source>
        <dbReference type="ARBA" id="ARBA00022553"/>
    </source>
</evidence>
<dbReference type="InterPro" id="IPR011006">
    <property type="entry name" value="CheY-like_superfamily"/>
</dbReference>
<keyword evidence="1 2" id="KW-0597">Phosphoprotein</keyword>
<feature type="modified residue" description="4-aspartylphosphate" evidence="2">
    <location>
        <position position="52"/>
    </location>
</feature>
<name>A0A2H0TDJ9_9BACT</name>
<dbReference type="EMBL" id="PFCO01000005">
    <property type="protein sequence ID" value="PIR69621.1"/>
    <property type="molecule type" value="Genomic_DNA"/>
</dbReference>
<dbReference type="GO" id="GO:0000160">
    <property type="term" value="P:phosphorelay signal transduction system"/>
    <property type="evidence" value="ECO:0007669"/>
    <property type="project" value="InterPro"/>
</dbReference>
<evidence type="ECO:0000256" key="2">
    <source>
        <dbReference type="PROSITE-ProRule" id="PRU00169"/>
    </source>
</evidence>
<proteinExistence type="predicted"/>
<evidence type="ECO:0000313" key="5">
    <source>
        <dbReference type="Proteomes" id="UP000231503"/>
    </source>
</evidence>
<dbReference type="Proteomes" id="UP000231503">
    <property type="component" value="Unassembled WGS sequence"/>
</dbReference>
<dbReference type="Pfam" id="PF00072">
    <property type="entry name" value="Response_reg"/>
    <property type="match status" value="1"/>
</dbReference>
<gene>
    <name evidence="4" type="ORF">COU47_02195</name>
</gene>
<evidence type="ECO:0000259" key="3">
    <source>
        <dbReference type="PROSITE" id="PS50110"/>
    </source>
</evidence>
<evidence type="ECO:0000313" key="4">
    <source>
        <dbReference type="EMBL" id="PIR69621.1"/>
    </source>
</evidence>
<dbReference type="SUPFAM" id="SSF52172">
    <property type="entry name" value="CheY-like"/>
    <property type="match status" value="1"/>
</dbReference>
<dbReference type="PANTHER" id="PTHR44591">
    <property type="entry name" value="STRESS RESPONSE REGULATOR PROTEIN 1"/>
    <property type="match status" value="1"/>
</dbReference>
<dbReference type="PROSITE" id="PS50110">
    <property type="entry name" value="RESPONSE_REGULATORY"/>
    <property type="match status" value="1"/>
</dbReference>
<sequence length="125" mass="14038">MKLVLVVEDDKFMRNLLVNKLQKEGFQTEGVSSGEEALEFTKTKAPSLLLLDLILPNIDGFEVVQQLKQDPRLVNIPVLILSNLGEKKDIEKAQELGVSGFLIKANFTPSEIVKKVQELLSKKYI</sequence>
<dbReference type="InterPro" id="IPR001789">
    <property type="entry name" value="Sig_transdc_resp-reg_receiver"/>
</dbReference>
<protein>
    <submittedName>
        <fullName evidence="4">Response regulator</fullName>
    </submittedName>
</protein>
<dbReference type="AlphaFoldDB" id="A0A2H0TDJ9"/>
<accession>A0A2H0TDJ9</accession>